<organism evidence="3 4">
    <name type="scientific">Mycena maculata</name>
    <dbReference type="NCBI Taxonomy" id="230809"/>
    <lineage>
        <taxon>Eukaryota</taxon>
        <taxon>Fungi</taxon>
        <taxon>Dikarya</taxon>
        <taxon>Basidiomycota</taxon>
        <taxon>Agaricomycotina</taxon>
        <taxon>Agaricomycetes</taxon>
        <taxon>Agaricomycetidae</taxon>
        <taxon>Agaricales</taxon>
        <taxon>Marasmiineae</taxon>
        <taxon>Mycenaceae</taxon>
        <taxon>Mycena</taxon>
    </lineage>
</organism>
<dbReference type="Pfam" id="PF20151">
    <property type="entry name" value="DUF6533"/>
    <property type="match status" value="1"/>
</dbReference>
<evidence type="ECO:0000313" key="3">
    <source>
        <dbReference type="EMBL" id="KAJ7760058.1"/>
    </source>
</evidence>
<feature type="transmembrane region" description="Helical" evidence="1">
    <location>
        <begin position="198"/>
        <end position="219"/>
    </location>
</feature>
<dbReference type="EMBL" id="JARJLG010000050">
    <property type="protein sequence ID" value="KAJ7760058.1"/>
    <property type="molecule type" value="Genomic_DNA"/>
</dbReference>
<accession>A0AAD7J9Y8</accession>
<feature type="transmembrane region" description="Helical" evidence="1">
    <location>
        <begin position="86"/>
        <end position="104"/>
    </location>
</feature>
<sequence>MSFAASVLANRYVSVSGVAALLYDHALTFEDEVRLVWLNPASTIAYRLGYIVNRYVTEALAIYVVYVLSGGAYSEDEAPNLALSDIHLDSVFICIGMHVELTLLYSLWDHRQAIKWILGGGTAIAISICLAFMVVTANDAQVISGALCAIAKKPWALPYAFGALTILDLFVIAMSVLNALDRPYQRQADIMKNLQRDGAVMFLFLFFLRVLNLVLSIVGNATYCFVTATLVWSMCCIVTSRIQLRVEALRFIRFTGFSDPELRGIN</sequence>
<evidence type="ECO:0000259" key="2">
    <source>
        <dbReference type="Pfam" id="PF20151"/>
    </source>
</evidence>
<dbReference type="InterPro" id="IPR045340">
    <property type="entry name" value="DUF6533"/>
</dbReference>
<proteinExistence type="predicted"/>
<feature type="transmembrane region" description="Helical" evidence="1">
    <location>
        <begin position="155"/>
        <end position="177"/>
    </location>
</feature>
<keyword evidence="1" id="KW-0472">Membrane</keyword>
<protein>
    <recommendedName>
        <fullName evidence="2">DUF6533 domain-containing protein</fullName>
    </recommendedName>
</protein>
<reference evidence="3" key="1">
    <citation type="submission" date="2023-03" db="EMBL/GenBank/DDBJ databases">
        <title>Massive genome expansion in bonnet fungi (Mycena s.s.) driven by repeated elements and novel gene families across ecological guilds.</title>
        <authorList>
            <consortium name="Lawrence Berkeley National Laboratory"/>
            <person name="Harder C.B."/>
            <person name="Miyauchi S."/>
            <person name="Viragh M."/>
            <person name="Kuo A."/>
            <person name="Thoen E."/>
            <person name="Andreopoulos B."/>
            <person name="Lu D."/>
            <person name="Skrede I."/>
            <person name="Drula E."/>
            <person name="Henrissat B."/>
            <person name="Morin E."/>
            <person name="Kohler A."/>
            <person name="Barry K."/>
            <person name="LaButti K."/>
            <person name="Morin E."/>
            <person name="Salamov A."/>
            <person name="Lipzen A."/>
            <person name="Mereny Z."/>
            <person name="Hegedus B."/>
            <person name="Baldrian P."/>
            <person name="Stursova M."/>
            <person name="Weitz H."/>
            <person name="Taylor A."/>
            <person name="Grigoriev I.V."/>
            <person name="Nagy L.G."/>
            <person name="Martin F."/>
            <person name="Kauserud H."/>
        </authorList>
    </citation>
    <scope>NUCLEOTIDE SEQUENCE</scope>
    <source>
        <strain evidence="3">CBHHK188m</strain>
    </source>
</reference>
<feature type="domain" description="DUF6533" evidence="2">
    <location>
        <begin position="12"/>
        <end position="57"/>
    </location>
</feature>
<evidence type="ECO:0000256" key="1">
    <source>
        <dbReference type="SAM" id="Phobius"/>
    </source>
</evidence>
<gene>
    <name evidence="3" type="ORF">DFH07DRAFT_1023079</name>
</gene>
<name>A0AAD7J9Y8_9AGAR</name>
<dbReference type="Proteomes" id="UP001215280">
    <property type="component" value="Unassembled WGS sequence"/>
</dbReference>
<keyword evidence="4" id="KW-1185">Reference proteome</keyword>
<keyword evidence="1" id="KW-0812">Transmembrane</keyword>
<evidence type="ECO:0000313" key="4">
    <source>
        <dbReference type="Proteomes" id="UP001215280"/>
    </source>
</evidence>
<feature type="transmembrane region" description="Helical" evidence="1">
    <location>
        <begin position="55"/>
        <end position="74"/>
    </location>
</feature>
<comment type="caution">
    <text evidence="3">The sequence shown here is derived from an EMBL/GenBank/DDBJ whole genome shotgun (WGS) entry which is preliminary data.</text>
</comment>
<keyword evidence="1" id="KW-1133">Transmembrane helix</keyword>
<feature type="transmembrane region" description="Helical" evidence="1">
    <location>
        <begin position="225"/>
        <end position="244"/>
    </location>
</feature>
<feature type="transmembrane region" description="Helical" evidence="1">
    <location>
        <begin position="116"/>
        <end position="135"/>
    </location>
</feature>
<dbReference type="AlphaFoldDB" id="A0AAD7J9Y8"/>